<comment type="subcellular location">
    <subcellularLocation>
        <location evidence="1">Nucleus</location>
    </subcellularLocation>
</comment>
<dbReference type="GeneID" id="5715173"/>
<dbReference type="Pfam" id="PF05997">
    <property type="entry name" value="Nop52"/>
    <property type="match status" value="1"/>
</dbReference>
<evidence type="ECO:0000313" key="7">
    <source>
        <dbReference type="Proteomes" id="UP000006906"/>
    </source>
</evidence>
<protein>
    <submittedName>
        <fullName evidence="6">Uncharacterized protein</fullName>
    </submittedName>
</protein>
<feature type="region of interest" description="Disordered" evidence="5">
    <location>
        <begin position="377"/>
        <end position="454"/>
    </location>
</feature>
<evidence type="ECO:0000256" key="4">
    <source>
        <dbReference type="ARBA" id="ARBA00023242"/>
    </source>
</evidence>
<dbReference type="KEGG" id="cre:CHLRE_01g019200v5"/>
<evidence type="ECO:0000256" key="2">
    <source>
        <dbReference type="ARBA" id="ARBA00006374"/>
    </source>
</evidence>
<dbReference type="Proteomes" id="UP000006906">
    <property type="component" value="Chromosome 1"/>
</dbReference>
<gene>
    <name evidence="6" type="ORF">CHLRE_01g019200v5</name>
</gene>
<dbReference type="GO" id="GO:0005634">
    <property type="term" value="C:nucleus"/>
    <property type="evidence" value="ECO:0000318"/>
    <property type="project" value="GO_Central"/>
</dbReference>
<evidence type="ECO:0000313" key="6">
    <source>
        <dbReference type="EMBL" id="PNW88208.1"/>
    </source>
</evidence>
<dbReference type="OMA" id="FYCFWHS"/>
<feature type="region of interest" description="Disordered" evidence="5">
    <location>
        <begin position="291"/>
        <end position="361"/>
    </location>
</feature>
<feature type="compositionally biased region" description="Low complexity" evidence="5">
    <location>
        <begin position="300"/>
        <end position="316"/>
    </location>
</feature>
<evidence type="ECO:0000256" key="1">
    <source>
        <dbReference type="ARBA" id="ARBA00004123"/>
    </source>
</evidence>
<feature type="compositionally biased region" description="Basic and acidic residues" evidence="5">
    <location>
        <begin position="377"/>
        <end position="396"/>
    </location>
</feature>
<comment type="similarity">
    <text evidence="2">Belongs to the RRP1 family.</text>
</comment>
<organism evidence="6 7">
    <name type="scientific">Chlamydomonas reinhardtii</name>
    <name type="common">Chlamydomonas smithii</name>
    <dbReference type="NCBI Taxonomy" id="3055"/>
    <lineage>
        <taxon>Eukaryota</taxon>
        <taxon>Viridiplantae</taxon>
        <taxon>Chlorophyta</taxon>
        <taxon>core chlorophytes</taxon>
        <taxon>Chlorophyceae</taxon>
        <taxon>CS clade</taxon>
        <taxon>Chlamydomonadales</taxon>
        <taxon>Chlamydomonadaceae</taxon>
        <taxon>Chlamydomonas</taxon>
    </lineage>
</organism>
<feature type="compositionally biased region" description="Polar residues" evidence="5">
    <location>
        <begin position="516"/>
        <end position="532"/>
    </location>
</feature>
<dbReference type="AlphaFoldDB" id="A0A2K3E5Y2"/>
<dbReference type="PANTHER" id="PTHR13026">
    <property type="entry name" value="NNP-1 PROTEIN NOVEL NUCLEAR PROTEIN 1 NOP52"/>
    <property type="match status" value="1"/>
</dbReference>
<dbReference type="InterPro" id="IPR010301">
    <property type="entry name" value="RRP1"/>
</dbReference>
<keyword evidence="4" id="KW-0539">Nucleus</keyword>
<keyword evidence="3" id="KW-0698">rRNA processing</keyword>
<dbReference type="OrthoDB" id="2019504at2759"/>
<dbReference type="Gramene" id="PNW88208">
    <property type="protein sequence ID" value="PNW88208"/>
    <property type="gene ID" value="CHLRE_01g019200v5"/>
</dbReference>
<feature type="region of interest" description="Disordered" evidence="5">
    <location>
        <begin position="467"/>
        <end position="552"/>
    </location>
</feature>
<dbReference type="FunCoup" id="A0A2K3E5Y2">
    <property type="interactions" value="918"/>
</dbReference>
<feature type="region of interest" description="Disordered" evidence="5">
    <location>
        <begin position="599"/>
        <end position="631"/>
    </location>
</feature>
<sequence length="643" mass="67387">MTAAAPKAKKLKKAPKPVLEAPPADGNHPGMSPFARALGSTDFQTREKGLQALAHFLTRKTELKQTDMMKIWKGLFYCFWHSDKQPVQAELAQRLAAMLTKLNEQTAYLYFTCFLDTMRREWFGIDRLRLDKFLMLIRRFVHQMLLCLKAAKWRQELVSRYTAYLQSQVVLPSDTVPAVGLAYHLNDLLLDELRGAADGQPVPAEALAALLAPFAAALAAGEQAMLNRISEGLFDSLLAELAAPTDDSPYLSQLDVAALAAALFEMGAEQRTRARNRQVLYDLSSSLERLQRKRQRVDTGAEAGPSSKGAAAPAGKMNKKQQRAAAAAEAARAAEEEAAAAAKEAHHANGGAAAGGKKGKQHKVPLDAVALHELHEHQHHEQEEAEKHTHALEQQHKKAAVTPATGKKAGGKKGGRGDVATEEDGEQAAPASAALTPAGKSSKAQAKEPTTGQKMALRSVVAGVGKQAEPASAAKSKKKGAKEQAAEDGEGLAAAVTPAASAGKTSALGKRGAPGSNASTPAANGAAEQTTPAAAGPSSANGKAQAGATTAKKKGVVINLKKNLYFEHGGPVPDPDIRTPPPLRAKGGILKKGSVAQHAKTCPPKGSAAAAVTRGAPDSAGAKGSGGRVLPKQARRASAALFF</sequence>
<dbReference type="GO" id="GO:0030688">
    <property type="term" value="C:preribosome, small subunit precursor"/>
    <property type="evidence" value="ECO:0007669"/>
    <property type="project" value="InterPro"/>
</dbReference>
<dbReference type="InParanoid" id="A0A2K3E5Y2"/>
<reference evidence="6 7" key="1">
    <citation type="journal article" date="2007" name="Science">
        <title>The Chlamydomonas genome reveals the evolution of key animal and plant functions.</title>
        <authorList>
            <person name="Merchant S.S."/>
            <person name="Prochnik S.E."/>
            <person name="Vallon O."/>
            <person name="Harris E.H."/>
            <person name="Karpowicz S.J."/>
            <person name="Witman G.B."/>
            <person name="Terry A."/>
            <person name="Salamov A."/>
            <person name="Fritz-Laylin L.K."/>
            <person name="Marechal-Drouard L."/>
            <person name="Marshall W.F."/>
            <person name="Qu L.H."/>
            <person name="Nelson D.R."/>
            <person name="Sanderfoot A.A."/>
            <person name="Spalding M.H."/>
            <person name="Kapitonov V.V."/>
            <person name="Ren Q."/>
            <person name="Ferris P."/>
            <person name="Lindquist E."/>
            <person name="Shapiro H."/>
            <person name="Lucas S.M."/>
            <person name="Grimwood J."/>
            <person name="Schmutz J."/>
            <person name="Cardol P."/>
            <person name="Cerutti H."/>
            <person name="Chanfreau G."/>
            <person name="Chen C.L."/>
            <person name="Cognat V."/>
            <person name="Croft M.T."/>
            <person name="Dent R."/>
            <person name="Dutcher S."/>
            <person name="Fernandez E."/>
            <person name="Fukuzawa H."/>
            <person name="Gonzalez-Ballester D."/>
            <person name="Gonzalez-Halphen D."/>
            <person name="Hallmann A."/>
            <person name="Hanikenne M."/>
            <person name="Hippler M."/>
            <person name="Inwood W."/>
            <person name="Jabbari K."/>
            <person name="Kalanon M."/>
            <person name="Kuras R."/>
            <person name="Lefebvre P.A."/>
            <person name="Lemaire S.D."/>
            <person name="Lobanov A.V."/>
            <person name="Lohr M."/>
            <person name="Manuell A."/>
            <person name="Meier I."/>
            <person name="Mets L."/>
            <person name="Mittag M."/>
            <person name="Mittelmeier T."/>
            <person name="Moroney J.V."/>
            <person name="Moseley J."/>
            <person name="Napoli C."/>
            <person name="Nedelcu A.M."/>
            <person name="Niyogi K."/>
            <person name="Novoselov S.V."/>
            <person name="Paulsen I.T."/>
            <person name="Pazour G."/>
            <person name="Purton S."/>
            <person name="Ral J.P."/>
            <person name="Riano-Pachon D.M."/>
            <person name="Riekhof W."/>
            <person name="Rymarquis L."/>
            <person name="Schroda M."/>
            <person name="Stern D."/>
            <person name="Umen J."/>
            <person name="Willows R."/>
            <person name="Wilson N."/>
            <person name="Zimmer S.L."/>
            <person name="Allmer J."/>
            <person name="Balk J."/>
            <person name="Bisova K."/>
            <person name="Chen C.J."/>
            <person name="Elias M."/>
            <person name="Gendler K."/>
            <person name="Hauser C."/>
            <person name="Lamb M.R."/>
            <person name="Ledford H."/>
            <person name="Long J.C."/>
            <person name="Minagawa J."/>
            <person name="Page M.D."/>
            <person name="Pan J."/>
            <person name="Pootakham W."/>
            <person name="Roje S."/>
            <person name="Rose A."/>
            <person name="Stahlberg E."/>
            <person name="Terauchi A.M."/>
            <person name="Yang P."/>
            <person name="Ball S."/>
            <person name="Bowler C."/>
            <person name="Dieckmann C.L."/>
            <person name="Gladyshev V.N."/>
            <person name="Green P."/>
            <person name="Jorgensen R."/>
            <person name="Mayfield S."/>
            <person name="Mueller-Roeber B."/>
            <person name="Rajamani S."/>
            <person name="Sayre R.T."/>
            <person name="Brokstein P."/>
            <person name="Dubchak I."/>
            <person name="Goodstein D."/>
            <person name="Hornick L."/>
            <person name="Huang Y.W."/>
            <person name="Jhaveri J."/>
            <person name="Luo Y."/>
            <person name="Martinez D."/>
            <person name="Ngau W.C."/>
            <person name="Otillar B."/>
            <person name="Poliakov A."/>
            <person name="Porter A."/>
            <person name="Szajkowski L."/>
            <person name="Werner G."/>
            <person name="Zhou K."/>
            <person name="Grigoriev I.V."/>
            <person name="Rokhsar D.S."/>
            <person name="Grossman A.R."/>
        </authorList>
    </citation>
    <scope>NUCLEOTIDE SEQUENCE [LARGE SCALE GENOMIC DNA]</scope>
    <source>
        <strain evidence="7">CC-503</strain>
    </source>
</reference>
<feature type="region of interest" description="Disordered" evidence="5">
    <location>
        <begin position="1"/>
        <end position="31"/>
    </location>
</feature>
<name>A0A2K3E5Y2_CHLRE</name>
<dbReference type="STRING" id="3055.A0A2K3E5Y2"/>
<dbReference type="EMBL" id="CM008962">
    <property type="protein sequence ID" value="PNW88208.1"/>
    <property type="molecule type" value="Genomic_DNA"/>
</dbReference>
<feature type="compositionally biased region" description="Polar residues" evidence="5">
    <location>
        <begin position="442"/>
        <end position="453"/>
    </location>
</feature>
<dbReference type="GO" id="GO:0006364">
    <property type="term" value="P:rRNA processing"/>
    <property type="evidence" value="ECO:0007669"/>
    <property type="project" value="UniProtKB-KW"/>
</dbReference>
<proteinExistence type="inferred from homology"/>
<evidence type="ECO:0000256" key="5">
    <source>
        <dbReference type="SAM" id="MobiDB-lite"/>
    </source>
</evidence>
<accession>A0A2K3E5Y2</accession>
<keyword evidence="7" id="KW-1185">Reference proteome</keyword>
<dbReference type="PANTHER" id="PTHR13026:SF0">
    <property type="entry name" value="RIBOSOMAL RNA PROCESSING 1B"/>
    <property type="match status" value="1"/>
</dbReference>
<feature type="compositionally biased region" description="Low complexity" evidence="5">
    <location>
        <begin position="428"/>
        <end position="438"/>
    </location>
</feature>
<evidence type="ECO:0000256" key="3">
    <source>
        <dbReference type="ARBA" id="ARBA00022552"/>
    </source>
</evidence>
<dbReference type="PaxDb" id="3055-EDP09234"/>
<dbReference type="RefSeq" id="XP_001689496.2">
    <property type="nucleotide sequence ID" value="XM_001689444.3"/>
</dbReference>